<dbReference type="InterPro" id="IPR027417">
    <property type="entry name" value="P-loop_NTPase"/>
</dbReference>
<evidence type="ECO:0008006" key="3">
    <source>
        <dbReference type="Google" id="ProtNLM"/>
    </source>
</evidence>
<accession>A0A1G2M8S0</accession>
<protein>
    <recommendedName>
        <fullName evidence="3">DNA polymerase III subunit delta</fullName>
    </recommendedName>
</protein>
<evidence type="ECO:0000313" key="2">
    <source>
        <dbReference type="Proteomes" id="UP000178121"/>
    </source>
</evidence>
<organism evidence="1 2">
    <name type="scientific">Candidatus Taylorbacteria bacterium RIFCSPHIGHO2_01_FULL_51_15</name>
    <dbReference type="NCBI Taxonomy" id="1802304"/>
    <lineage>
        <taxon>Bacteria</taxon>
        <taxon>Candidatus Tayloriibacteriota</taxon>
    </lineage>
</organism>
<proteinExistence type="predicted"/>
<reference evidence="1 2" key="1">
    <citation type="journal article" date="2016" name="Nat. Commun.">
        <title>Thousands of microbial genomes shed light on interconnected biogeochemical processes in an aquifer system.</title>
        <authorList>
            <person name="Anantharaman K."/>
            <person name="Brown C.T."/>
            <person name="Hug L.A."/>
            <person name="Sharon I."/>
            <person name="Castelle C.J."/>
            <person name="Probst A.J."/>
            <person name="Thomas B.C."/>
            <person name="Singh A."/>
            <person name="Wilkins M.J."/>
            <person name="Karaoz U."/>
            <person name="Brodie E.L."/>
            <person name="Williams K.H."/>
            <person name="Hubbard S.S."/>
            <person name="Banfield J.F."/>
        </authorList>
    </citation>
    <scope>NUCLEOTIDE SEQUENCE [LARGE SCALE GENOMIC DNA]</scope>
</reference>
<dbReference type="Gene3D" id="3.40.50.300">
    <property type="entry name" value="P-loop containing nucleotide triphosphate hydrolases"/>
    <property type="match status" value="1"/>
</dbReference>
<sequence length="222" mass="24571">MLESLRHHAYAIAGAPEEITLGLLKSLEETEDIRTRGNPDVRSLSYQVMGIEEARMLKEAAGRRALSGDKKIFIVSARGITKEAQNALLKVFEEPPLGTHFFLIVPSLDILLPTLQSRVYLLSSLSRAHLPPTPALATAFLGETTAKRLEIIRDLLAVAEKESEKQVLIDFLDALERGLAEGKSDARAAALHELFLVKKYSRDRAPSFKLLLEHLALVLPQT</sequence>
<name>A0A1G2M8S0_9BACT</name>
<evidence type="ECO:0000313" key="1">
    <source>
        <dbReference type="EMBL" id="OHA20305.1"/>
    </source>
</evidence>
<comment type="caution">
    <text evidence="1">The sequence shown here is derived from an EMBL/GenBank/DDBJ whole genome shotgun (WGS) entry which is preliminary data.</text>
</comment>
<dbReference type="AlphaFoldDB" id="A0A1G2M8S0"/>
<dbReference type="Pfam" id="PF13177">
    <property type="entry name" value="DNA_pol3_delta2"/>
    <property type="match status" value="1"/>
</dbReference>
<dbReference type="EMBL" id="MHRI01000031">
    <property type="protein sequence ID" value="OHA20305.1"/>
    <property type="molecule type" value="Genomic_DNA"/>
</dbReference>
<gene>
    <name evidence="1" type="ORF">A2849_02045</name>
</gene>
<dbReference type="SUPFAM" id="SSF52540">
    <property type="entry name" value="P-loop containing nucleoside triphosphate hydrolases"/>
    <property type="match status" value="1"/>
</dbReference>
<dbReference type="Proteomes" id="UP000178121">
    <property type="component" value="Unassembled WGS sequence"/>
</dbReference>